<evidence type="ECO:0000313" key="2">
    <source>
        <dbReference type="Proteomes" id="UP000018362"/>
    </source>
</evidence>
<dbReference type="AlphaFoldDB" id="R6CAW8"/>
<comment type="caution">
    <text evidence="1">The sequence shown here is derived from an EMBL/GenBank/DDBJ whole genome shotgun (WGS) entry which is preliminary data.</text>
</comment>
<evidence type="ECO:0000313" key="1">
    <source>
        <dbReference type="EMBL" id="CDA70039.1"/>
    </source>
</evidence>
<organism evidence="1 2">
    <name type="scientific">Phocaeicola coprocola CAG:162</name>
    <dbReference type="NCBI Taxonomy" id="1263040"/>
    <lineage>
        <taxon>Bacteria</taxon>
        <taxon>Pseudomonadati</taxon>
        <taxon>Bacteroidota</taxon>
        <taxon>Bacteroidia</taxon>
        <taxon>Bacteroidales</taxon>
        <taxon>Bacteroidaceae</taxon>
        <taxon>Phocaeicola</taxon>
    </lineage>
</organism>
<sequence length="422" mass="48131">MTSAVTDGIVDASVSLESILRAIERSIVAQRSIAVDGKVNLRTQVILAVDIRIHVQDTFLVIVCPAHQVFHILRTPAQRDAVLLGRTTVVVHHVPPVVVAVVHPLTATVSCIFHYPRAVGVLRLVVHTGQQLLHVVVGIIHVVRTVLRTPEGIHRIHRPVTGCFVIGSRGRSLPSQTAAVTHGSLSVLCRSRLGCDQNHTECRTRTVYCRSRRILDDRDRLHVVRVHTVQFTHRTVYQHQRTGTVDRSRTTHVDAGRAARHTRRGSDIQTGYRTLQHVCQRLRRTVFQLLAAHRSHGSRQVHLLLRTVTDNHRLIQHDGIFLHIYHNIFLSRFHLHLFGKITHIREIQSSPTGRYLKLEGSVYISNASLGSSVDDDRHPDKRFLQGIQYLTRYCSVLRRQRRNTARQQQQQQKNIRIENFHK</sequence>
<name>R6CAW8_9BACT</name>
<gene>
    <name evidence="1" type="ORF">BN509_01228</name>
</gene>
<protein>
    <submittedName>
        <fullName evidence="1">Uncharacterized protein</fullName>
    </submittedName>
</protein>
<accession>R6CAW8</accession>
<proteinExistence type="predicted"/>
<reference evidence="1" key="1">
    <citation type="submission" date="2012-11" db="EMBL/GenBank/DDBJ databases">
        <title>Dependencies among metagenomic species, viruses, plasmids and units of genetic variation.</title>
        <authorList>
            <person name="Nielsen H.B."/>
            <person name="Almeida M."/>
            <person name="Juncker A.S."/>
            <person name="Rasmussen S."/>
            <person name="Li J."/>
            <person name="Sunagawa S."/>
            <person name="Plichta D."/>
            <person name="Gautier L."/>
            <person name="Le Chatelier E."/>
            <person name="Peletier E."/>
            <person name="Bonde I."/>
            <person name="Nielsen T."/>
            <person name="Manichanh C."/>
            <person name="Arumugam M."/>
            <person name="Batto J."/>
            <person name="Santos M.B.Q.D."/>
            <person name="Blom N."/>
            <person name="Borruel N."/>
            <person name="Burgdorf K.S."/>
            <person name="Boumezbeur F."/>
            <person name="Casellas F."/>
            <person name="Dore J."/>
            <person name="Guarner F."/>
            <person name="Hansen T."/>
            <person name="Hildebrand F."/>
            <person name="Kaas R.S."/>
            <person name="Kennedy S."/>
            <person name="Kristiansen K."/>
            <person name="Kultima J.R."/>
            <person name="Leonard P."/>
            <person name="Levenez F."/>
            <person name="Lund O."/>
            <person name="Moumen B."/>
            <person name="Le Paslier D."/>
            <person name="Pons N."/>
            <person name="Pedersen O."/>
            <person name="Prifti E."/>
            <person name="Qin J."/>
            <person name="Raes J."/>
            <person name="Tap J."/>
            <person name="Tims S."/>
            <person name="Ussery D.W."/>
            <person name="Yamada T."/>
            <person name="MetaHit consortium"/>
            <person name="Renault P."/>
            <person name="Sicheritz-Ponten T."/>
            <person name="Bork P."/>
            <person name="Wang J."/>
            <person name="Brunak S."/>
            <person name="Ehrlich S.D."/>
        </authorList>
    </citation>
    <scope>NUCLEOTIDE SEQUENCE [LARGE SCALE GENOMIC DNA]</scope>
</reference>
<dbReference type="Proteomes" id="UP000018362">
    <property type="component" value="Unassembled WGS sequence"/>
</dbReference>
<dbReference type="EMBL" id="CBCJ010000010">
    <property type="protein sequence ID" value="CDA70039.1"/>
    <property type="molecule type" value="Genomic_DNA"/>
</dbReference>